<evidence type="ECO:0000313" key="2">
    <source>
        <dbReference type="EMBL" id="SIT67179.1"/>
    </source>
</evidence>
<name>A0A1R3VR70_9GAMM</name>
<dbReference type="RefSeq" id="WP_076755092.1">
    <property type="nucleotide sequence ID" value="NZ_CP023018.1"/>
</dbReference>
<evidence type="ECO:0000313" key="3">
    <source>
        <dbReference type="Proteomes" id="UP000223759"/>
    </source>
</evidence>
<dbReference type="Gene3D" id="1.10.10.10">
    <property type="entry name" value="Winged helix-like DNA-binding domain superfamily/Winged helix DNA-binding domain"/>
    <property type="match status" value="1"/>
</dbReference>
<dbReference type="EMBL" id="FTPK01000001">
    <property type="protein sequence ID" value="SIT67179.1"/>
    <property type="molecule type" value="Genomic_DNA"/>
</dbReference>
<gene>
    <name evidence="2" type="ORF">SAMN05216526_0787</name>
</gene>
<organism evidence="2 3">
    <name type="scientific">Ectothiorhodosinus mongolicus</name>
    <dbReference type="NCBI Taxonomy" id="233100"/>
    <lineage>
        <taxon>Bacteria</taxon>
        <taxon>Pseudomonadati</taxon>
        <taxon>Pseudomonadota</taxon>
        <taxon>Gammaproteobacteria</taxon>
        <taxon>Chromatiales</taxon>
        <taxon>Ectothiorhodospiraceae</taxon>
        <taxon>Ectothiorhodosinus</taxon>
    </lineage>
</organism>
<dbReference type="Pfam" id="PF25212">
    <property type="entry name" value="HVO_A0114"/>
    <property type="match status" value="1"/>
</dbReference>
<sequence length="116" mass="13086">MKRLTIGILPQDKMRERVIKIAKGDLKPKPGDPKVWFPSMRSLAEVLSDENRLLLKVIAAEQPPSIRELAERTGRKQSNLSRTLKTMSHYGLVELKPAGRRCLKPVAKATQFKIVA</sequence>
<dbReference type="AlphaFoldDB" id="A0A1R3VR70"/>
<dbReference type="Proteomes" id="UP000223759">
    <property type="component" value="Unassembled WGS sequence"/>
</dbReference>
<dbReference type="SUPFAM" id="SSF46785">
    <property type="entry name" value="Winged helix' DNA-binding domain"/>
    <property type="match status" value="1"/>
</dbReference>
<dbReference type="CDD" id="cd00090">
    <property type="entry name" value="HTH_ARSR"/>
    <property type="match status" value="1"/>
</dbReference>
<feature type="domain" description="HTH arsR-type" evidence="1">
    <location>
        <begin position="32"/>
        <end position="116"/>
    </location>
</feature>
<proteinExistence type="predicted"/>
<protein>
    <submittedName>
        <fullName evidence="2">Predicted transcriptional regulator</fullName>
    </submittedName>
</protein>
<evidence type="ECO:0000259" key="1">
    <source>
        <dbReference type="PROSITE" id="PS50987"/>
    </source>
</evidence>
<dbReference type="PROSITE" id="PS50987">
    <property type="entry name" value="HTH_ARSR_2"/>
    <property type="match status" value="1"/>
</dbReference>
<dbReference type="STRING" id="233100.SAMN05216526_0787"/>
<keyword evidence="3" id="KW-1185">Reference proteome</keyword>
<dbReference type="OrthoDB" id="8449527at2"/>
<dbReference type="GO" id="GO:0003700">
    <property type="term" value="F:DNA-binding transcription factor activity"/>
    <property type="evidence" value="ECO:0007669"/>
    <property type="project" value="InterPro"/>
</dbReference>
<reference evidence="2 3" key="1">
    <citation type="submission" date="2017-01" db="EMBL/GenBank/DDBJ databases">
        <authorList>
            <person name="Mah S.A."/>
            <person name="Swanson W.J."/>
            <person name="Moy G.W."/>
            <person name="Vacquier V.D."/>
        </authorList>
    </citation>
    <scope>NUCLEOTIDE SEQUENCE [LARGE SCALE GENOMIC DNA]</scope>
    <source>
        <strain evidence="2 3">M9</strain>
    </source>
</reference>
<dbReference type="InterPro" id="IPR036390">
    <property type="entry name" value="WH_DNA-bd_sf"/>
</dbReference>
<accession>A0A1R3VR70</accession>
<dbReference type="InterPro" id="IPR011991">
    <property type="entry name" value="ArsR-like_HTH"/>
</dbReference>
<dbReference type="InterPro" id="IPR001845">
    <property type="entry name" value="HTH_ArsR_DNA-bd_dom"/>
</dbReference>
<dbReference type="InterPro" id="IPR036388">
    <property type="entry name" value="WH-like_DNA-bd_sf"/>
</dbReference>